<dbReference type="GO" id="GO:0046872">
    <property type="term" value="F:metal ion binding"/>
    <property type="evidence" value="ECO:0007669"/>
    <property type="project" value="UniProtKB-KW"/>
</dbReference>
<evidence type="ECO:0000313" key="11">
    <source>
        <dbReference type="Proteomes" id="UP001151699"/>
    </source>
</evidence>
<feature type="binding site" evidence="7">
    <location>
        <position position="104"/>
    </location>
    <ligand>
        <name>ATP</name>
        <dbReference type="ChEBI" id="CHEBI:30616"/>
    </ligand>
</feature>
<comment type="caution">
    <text evidence="10">The sequence shown here is derived from an EMBL/GenBank/DDBJ whole genome shotgun (WGS) entry which is preliminary data.</text>
</comment>
<dbReference type="Pfam" id="PF06702">
    <property type="entry name" value="Fam20C"/>
    <property type="match status" value="1"/>
</dbReference>
<keyword evidence="8" id="KW-0464">Manganese</keyword>
<reference evidence="10" key="1">
    <citation type="submission" date="2022-07" db="EMBL/GenBank/DDBJ databases">
        <authorList>
            <person name="Trinca V."/>
            <person name="Uliana J.V.C."/>
            <person name="Torres T.T."/>
            <person name="Ward R.J."/>
            <person name="Monesi N."/>
        </authorList>
    </citation>
    <scope>NUCLEOTIDE SEQUENCE</scope>
    <source>
        <strain evidence="10">HSMRA1968</strain>
        <tissue evidence="10">Whole embryos</tissue>
    </source>
</reference>
<keyword evidence="3" id="KW-0333">Golgi apparatus</keyword>
<keyword evidence="5" id="KW-0325">Glycoprotein</keyword>
<feature type="binding site" evidence="8">
    <location>
        <position position="104"/>
    </location>
    <ligand>
        <name>Mn(2+)</name>
        <dbReference type="ChEBI" id="CHEBI:29035"/>
    </ligand>
</feature>
<keyword evidence="7" id="KW-0067">ATP-binding</keyword>
<keyword evidence="4" id="KW-1015">Disulfide bond</keyword>
<dbReference type="PANTHER" id="PTHR12450:SF14">
    <property type="entry name" value="GLYCOSAMINOGLYCAN XYLOSYLKINASE"/>
    <property type="match status" value="1"/>
</dbReference>
<comment type="cofactor">
    <cofactor evidence="8">
        <name>Mn(2+)</name>
        <dbReference type="ChEBI" id="CHEBI:29035"/>
    </cofactor>
</comment>
<evidence type="ECO:0000256" key="8">
    <source>
        <dbReference type="PIRSR" id="PIRSR624869-3"/>
    </source>
</evidence>
<evidence type="ECO:0000256" key="5">
    <source>
        <dbReference type="ARBA" id="ARBA00023180"/>
    </source>
</evidence>
<evidence type="ECO:0000313" key="10">
    <source>
        <dbReference type="EMBL" id="KAJ6636942.1"/>
    </source>
</evidence>
<dbReference type="AlphaFoldDB" id="A0A9Q0MUV2"/>
<accession>A0A9Q0MUV2</accession>
<keyword evidence="7" id="KW-0547">Nucleotide-binding</keyword>
<dbReference type="InterPro" id="IPR024869">
    <property type="entry name" value="FAM20"/>
</dbReference>
<evidence type="ECO:0000256" key="6">
    <source>
        <dbReference type="PIRSR" id="PIRSR624869-1"/>
    </source>
</evidence>
<sequence length="146" mass="17057">MFGKCFYCKESEPVCGDENGLLEGAILQLIPGSFAKYRSPWQRTYKDNQKAEWEENMNYCDSIKGKLSQVRLLDLIDASVFDFIIQNGDRHHYETRNERIVLIDNGKGFGQPFTDFLDILAPLYQCCIFWDNHNSMIAVTGWYWNH</sequence>
<evidence type="ECO:0000259" key="9">
    <source>
        <dbReference type="Pfam" id="PF06702"/>
    </source>
</evidence>
<name>A0A9Q0MUV2_9DIPT</name>
<dbReference type="EMBL" id="WJQU01000003">
    <property type="protein sequence ID" value="KAJ6636942.1"/>
    <property type="molecule type" value="Genomic_DNA"/>
</dbReference>
<feature type="domain" description="FAM20 C-terminal" evidence="9">
    <location>
        <begin position="2"/>
        <end position="129"/>
    </location>
</feature>
<dbReference type="InterPro" id="IPR009581">
    <property type="entry name" value="FAM20_C"/>
</dbReference>
<keyword evidence="8" id="KW-0479">Metal-binding</keyword>
<feature type="binding site" evidence="7">
    <location>
        <position position="94"/>
    </location>
    <ligand>
        <name>ATP</name>
        <dbReference type="ChEBI" id="CHEBI:30616"/>
    </ligand>
</feature>
<dbReference type="PANTHER" id="PTHR12450">
    <property type="entry name" value="DENTIN MATRIX PROTEIN 4 PROTEIN FAM20"/>
    <property type="match status" value="1"/>
</dbReference>
<evidence type="ECO:0000256" key="4">
    <source>
        <dbReference type="ARBA" id="ARBA00023157"/>
    </source>
</evidence>
<organism evidence="10 11">
    <name type="scientific">Pseudolycoriella hygida</name>
    <dbReference type="NCBI Taxonomy" id="35572"/>
    <lineage>
        <taxon>Eukaryota</taxon>
        <taxon>Metazoa</taxon>
        <taxon>Ecdysozoa</taxon>
        <taxon>Arthropoda</taxon>
        <taxon>Hexapoda</taxon>
        <taxon>Insecta</taxon>
        <taxon>Pterygota</taxon>
        <taxon>Neoptera</taxon>
        <taxon>Endopterygota</taxon>
        <taxon>Diptera</taxon>
        <taxon>Nematocera</taxon>
        <taxon>Sciaroidea</taxon>
        <taxon>Sciaridae</taxon>
        <taxon>Pseudolycoriella</taxon>
    </lineage>
</organism>
<comment type="subcellular location">
    <subcellularLocation>
        <location evidence="1">Golgi apparatus</location>
    </subcellularLocation>
</comment>
<evidence type="ECO:0000256" key="1">
    <source>
        <dbReference type="ARBA" id="ARBA00004555"/>
    </source>
</evidence>
<dbReference type="GO" id="GO:0005524">
    <property type="term" value="F:ATP binding"/>
    <property type="evidence" value="ECO:0007669"/>
    <property type="project" value="UniProtKB-KW"/>
</dbReference>
<gene>
    <name evidence="10" type="ORF">Bhyg_09668</name>
</gene>
<proteinExistence type="inferred from homology"/>
<evidence type="ECO:0000256" key="3">
    <source>
        <dbReference type="ARBA" id="ARBA00023034"/>
    </source>
</evidence>
<evidence type="ECO:0000256" key="2">
    <source>
        <dbReference type="ARBA" id="ARBA00006557"/>
    </source>
</evidence>
<dbReference type="Proteomes" id="UP001151699">
    <property type="component" value="Chromosome X"/>
</dbReference>
<dbReference type="GO" id="GO:0016773">
    <property type="term" value="F:phosphotransferase activity, alcohol group as acceptor"/>
    <property type="evidence" value="ECO:0007669"/>
    <property type="project" value="TreeGrafter"/>
</dbReference>
<keyword evidence="11" id="KW-1185">Reference proteome</keyword>
<dbReference type="GO" id="GO:0005794">
    <property type="term" value="C:Golgi apparatus"/>
    <property type="evidence" value="ECO:0007669"/>
    <property type="project" value="UniProtKB-SubCell"/>
</dbReference>
<dbReference type="OrthoDB" id="8583677at2759"/>
<protein>
    <submittedName>
        <fullName evidence="10">Glycosaminoglycan xylosylkinase like</fullName>
    </submittedName>
</protein>
<feature type="active site" evidence="6">
    <location>
        <position position="89"/>
    </location>
</feature>
<feature type="non-terminal residue" evidence="10">
    <location>
        <position position="1"/>
    </location>
</feature>
<comment type="similarity">
    <text evidence="2">Belongs to the FAM20 family.</text>
</comment>
<evidence type="ECO:0000256" key="7">
    <source>
        <dbReference type="PIRSR" id="PIRSR624869-2"/>
    </source>
</evidence>